<dbReference type="KEGG" id="lacs:H4075_06845"/>
<protein>
    <recommendedName>
        <fullName evidence="3">Phosphoribosylpyrophosphate synthetase</fullName>
    </recommendedName>
</protein>
<proteinExistence type="predicted"/>
<organism evidence="1 2">
    <name type="scientific">Lacibacter sediminis</name>
    <dbReference type="NCBI Taxonomy" id="2760713"/>
    <lineage>
        <taxon>Bacteria</taxon>
        <taxon>Pseudomonadati</taxon>
        <taxon>Bacteroidota</taxon>
        <taxon>Chitinophagia</taxon>
        <taxon>Chitinophagales</taxon>
        <taxon>Chitinophagaceae</taxon>
        <taxon>Lacibacter</taxon>
    </lineage>
</organism>
<evidence type="ECO:0000313" key="2">
    <source>
        <dbReference type="Proteomes" id="UP000515344"/>
    </source>
</evidence>
<dbReference type="EMBL" id="CP060007">
    <property type="protein sequence ID" value="QNA45903.1"/>
    <property type="molecule type" value="Genomic_DNA"/>
</dbReference>
<reference evidence="2" key="1">
    <citation type="submission" date="2020-08" db="EMBL/GenBank/DDBJ databases">
        <title>Lacibacter sp. S13-6-6 genome sequencing.</title>
        <authorList>
            <person name="Jin L."/>
        </authorList>
    </citation>
    <scope>NUCLEOTIDE SEQUENCE [LARGE SCALE GENOMIC DNA]</scope>
    <source>
        <strain evidence="2">S13-6-6</strain>
    </source>
</reference>
<evidence type="ECO:0008006" key="3">
    <source>
        <dbReference type="Google" id="ProtNLM"/>
    </source>
</evidence>
<keyword evidence="2" id="KW-1185">Reference proteome</keyword>
<sequence>MKIYYTVKDAVCDLHEKGFTHDFQISGNDLLWVQQQCFVRTGDFSIKEYHQFRDRSEKGAGIIVFGVVALYHNVKGILIRHYSTKSFKTPPVLLKKMNDLINR</sequence>
<accession>A0A7G5XKA0</accession>
<evidence type="ECO:0000313" key="1">
    <source>
        <dbReference type="EMBL" id="QNA45903.1"/>
    </source>
</evidence>
<dbReference type="RefSeq" id="WP_182805360.1">
    <property type="nucleotide sequence ID" value="NZ_CP060007.1"/>
</dbReference>
<name>A0A7G5XKA0_9BACT</name>
<dbReference type="AlphaFoldDB" id="A0A7G5XKA0"/>
<gene>
    <name evidence="1" type="ORF">H4075_06845</name>
</gene>
<dbReference type="Proteomes" id="UP000515344">
    <property type="component" value="Chromosome"/>
</dbReference>